<evidence type="ECO:0000259" key="16">
    <source>
        <dbReference type="Pfam" id="PF01634"/>
    </source>
</evidence>
<dbReference type="NCBIfam" id="TIGR00070">
    <property type="entry name" value="hisG"/>
    <property type="match status" value="1"/>
</dbReference>
<dbReference type="HAMAP" id="MF_00079">
    <property type="entry name" value="HisG_Long"/>
    <property type="match status" value="1"/>
</dbReference>
<keyword evidence="9 15" id="KW-0328">Glycosyltransferase</keyword>
<dbReference type="Proteomes" id="UP000386847">
    <property type="component" value="Chromosome"/>
</dbReference>
<dbReference type="GO" id="GO:0003879">
    <property type="term" value="F:ATP phosphoribosyltransferase activity"/>
    <property type="evidence" value="ECO:0007669"/>
    <property type="project" value="UniProtKB-UniRule"/>
</dbReference>
<dbReference type="UniPathway" id="UPA00031">
    <property type="reaction ID" value="UER00006"/>
</dbReference>
<evidence type="ECO:0000256" key="7">
    <source>
        <dbReference type="ARBA" id="ARBA00022490"/>
    </source>
</evidence>
<keyword evidence="15" id="KW-0460">Magnesium</keyword>
<proteinExistence type="inferred from homology"/>
<dbReference type="NCBIfam" id="TIGR03455">
    <property type="entry name" value="HisG_C-term"/>
    <property type="match status" value="1"/>
</dbReference>
<evidence type="ECO:0000256" key="5">
    <source>
        <dbReference type="ARBA" id="ARBA00011946"/>
    </source>
</evidence>
<evidence type="ECO:0000256" key="6">
    <source>
        <dbReference type="ARBA" id="ARBA00020998"/>
    </source>
</evidence>
<dbReference type="FunFam" id="3.30.70.120:FF:000003">
    <property type="entry name" value="ATP phosphoribosyltransferase"/>
    <property type="match status" value="1"/>
</dbReference>
<accession>A0A5Q2FHU9</accession>
<evidence type="ECO:0000256" key="9">
    <source>
        <dbReference type="ARBA" id="ARBA00022676"/>
    </source>
</evidence>
<evidence type="ECO:0000256" key="10">
    <source>
        <dbReference type="ARBA" id="ARBA00022679"/>
    </source>
</evidence>
<comment type="subcellular location">
    <subcellularLocation>
        <location evidence="2 15">Cytoplasm</location>
    </subcellularLocation>
</comment>
<protein>
    <recommendedName>
        <fullName evidence="6 15">ATP phosphoribosyltransferase</fullName>
        <shortName evidence="15">ATP-PRT</shortName>
        <shortName evidence="15">ATP-PRTase</shortName>
        <ecNumber evidence="5 15">2.4.2.17</ecNumber>
    </recommendedName>
</protein>
<dbReference type="AlphaFoldDB" id="A0A5Q2FHU9"/>
<keyword evidence="19" id="KW-1185">Reference proteome</keyword>
<evidence type="ECO:0000256" key="3">
    <source>
        <dbReference type="ARBA" id="ARBA00004667"/>
    </source>
</evidence>
<dbReference type="GO" id="GO:0000105">
    <property type="term" value="P:L-histidine biosynthetic process"/>
    <property type="evidence" value="ECO:0007669"/>
    <property type="project" value="UniProtKB-UniRule"/>
</dbReference>
<dbReference type="InterPro" id="IPR013115">
    <property type="entry name" value="HisG_C"/>
</dbReference>
<comment type="function">
    <text evidence="14 15">Catalyzes the condensation of ATP and 5-phosphoribose 1-diphosphate to form N'-(5'-phosphoribosyl)-ATP (PR-ATP). Has a crucial role in the pathway because the rate of histidine biosynthesis seems to be controlled primarily by regulation of HisG enzymatic activity.</text>
</comment>
<keyword evidence="10 15" id="KW-0808">Transferase</keyword>
<evidence type="ECO:0000256" key="12">
    <source>
        <dbReference type="ARBA" id="ARBA00022840"/>
    </source>
</evidence>
<dbReference type="GO" id="GO:0005524">
    <property type="term" value="F:ATP binding"/>
    <property type="evidence" value="ECO:0007669"/>
    <property type="project" value="UniProtKB-KW"/>
</dbReference>
<evidence type="ECO:0000256" key="15">
    <source>
        <dbReference type="HAMAP-Rule" id="MF_00079"/>
    </source>
</evidence>
<gene>
    <name evidence="15" type="primary">hisG</name>
    <name evidence="18" type="ORF">Rai3103_16035</name>
</gene>
<sequence length="264" mass="28827">MQMLREAGYRQRSDSKELMVVDEANRVEFYYLRPRDIAIYVGEGTLDIGFTGRDMLLDSGAAATEIKALGFGGTRFRFAAPNEAAMTVDQLDGKRIATSYVGLVKAWLDERSMSARLISLDGAVENSVRLGVADVIADVVETGSTLKRAGLSVFGEPILHSEAILVQRNGDVPEGLEHFVQRIEGVLVARAYVLMDYDVSEDKLEAALALTPGFESPTVSELARKGWFAVRAMVPADDAHLVMDDLWDLGARAILVTDLAACRL</sequence>
<dbReference type="GO" id="GO:0005737">
    <property type="term" value="C:cytoplasm"/>
    <property type="evidence" value="ECO:0007669"/>
    <property type="project" value="UniProtKB-SubCell"/>
</dbReference>
<keyword evidence="13 15" id="KW-0368">Histidine biosynthesis</keyword>
<comment type="catalytic activity">
    <reaction evidence="1 15">
        <text>1-(5-phospho-beta-D-ribosyl)-ATP + diphosphate = 5-phospho-alpha-D-ribose 1-diphosphate + ATP</text>
        <dbReference type="Rhea" id="RHEA:18473"/>
        <dbReference type="ChEBI" id="CHEBI:30616"/>
        <dbReference type="ChEBI" id="CHEBI:33019"/>
        <dbReference type="ChEBI" id="CHEBI:58017"/>
        <dbReference type="ChEBI" id="CHEBI:73183"/>
        <dbReference type="EC" id="2.4.2.17"/>
    </reaction>
</comment>
<evidence type="ECO:0000256" key="2">
    <source>
        <dbReference type="ARBA" id="ARBA00004496"/>
    </source>
</evidence>
<dbReference type="InterPro" id="IPR011322">
    <property type="entry name" value="N-reg_PII-like_a/b"/>
</dbReference>
<dbReference type="EMBL" id="CP045725">
    <property type="protein sequence ID" value="QGF25297.1"/>
    <property type="molecule type" value="Genomic_DNA"/>
</dbReference>
<dbReference type="Gene3D" id="3.30.70.120">
    <property type="match status" value="1"/>
</dbReference>
<keyword evidence="8 15" id="KW-0028">Amino-acid biosynthesis</keyword>
<evidence type="ECO:0000313" key="19">
    <source>
        <dbReference type="Proteomes" id="UP000386847"/>
    </source>
</evidence>
<dbReference type="Pfam" id="PF01634">
    <property type="entry name" value="HisG"/>
    <property type="match status" value="1"/>
</dbReference>
<keyword evidence="15" id="KW-0479">Metal-binding</keyword>
<evidence type="ECO:0000256" key="8">
    <source>
        <dbReference type="ARBA" id="ARBA00022605"/>
    </source>
</evidence>
<evidence type="ECO:0000256" key="14">
    <source>
        <dbReference type="ARBA" id="ARBA00024861"/>
    </source>
</evidence>
<dbReference type="InterPro" id="IPR018198">
    <property type="entry name" value="ATP_PRibTrfase_CS"/>
</dbReference>
<dbReference type="PANTHER" id="PTHR21403">
    <property type="entry name" value="ATP PHOSPHORIBOSYLTRANSFERASE ATP-PRTASE"/>
    <property type="match status" value="1"/>
</dbReference>
<feature type="domain" description="Histidine biosynthesis HisG C-terminal" evidence="17">
    <location>
        <begin position="189"/>
        <end position="260"/>
    </location>
</feature>
<dbReference type="InterPro" id="IPR015867">
    <property type="entry name" value="N-reg_PII/ATP_PRibTrfase_C"/>
</dbReference>
<evidence type="ECO:0000256" key="1">
    <source>
        <dbReference type="ARBA" id="ARBA00000915"/>
    </source>
</evidence>
<comment type="cofactor">
    <cofactor evidence="15">
        <name>Mg(2+)</name>
        <dbReference type="ChEBI" id="CHEBI:18420"/>
    </cofactor>
</comment>
<name>A0A5Q2FHU9_9ACTN</name>
<reference evidence="18 19" key="1">
    <citation type="submission" date="2019-10" db="EMBL/GenBank/DDBJ databases">
        <title>Genomic analysis of Raineyella sp. CBA3103.</title>
        <authorList>
            <person name="Roh S.W."/>
        </authorList>
    </citation>
    <scope>NUCLEOTIDE SEQUENCE [LARGE SCALE GENOMIC DNA]</scope>
    <source>
        <strain evidence="18 19">CBA3103</strain>
    </source>
</reference>
<dbReference type="GO" id="GO:0000287">
    <property type="term" value="F:magnesium ion binding"/>
    <property type="evidence" value="ECO:0007669"/>
    <property type="project" value="UniProtKB-UniRule"/>
</dbReference>
<dbReference type="KEGG" id="rain:Rai3103_16035"/>
<evidence type="ECO:0000259" key="17">
    <source>
        <dbReference type="Pfam" id="PF08029"/>
    </source>
</evidence>
<dbReference type="InterPro" id="IPR020621">
    <property type="entry name" value="ATP-PRT_HisG_long"/>
</dbReference>
<evidence type="ECO:0000313" key="18">
    <source>
        <dbReference type="EMBL" id="QGF25297.1"/>
    </source>
</evidence>
<dbReference type="EC" id="2.4.2.17" evidence="5 15"/>
<dbReference type="Gene3D" id="3.40.190.10">
    <property type="entry name" value="Periplasmic binding protein-like II"/>
    <property type="match status" value="2"/>
</dbReference>
<evidence type="ECO:0000256" key="11">
    <source>
        <dbReference type="ARBA" id="ARBA00022741"/>
    </source>
</evidence>
<keyword evidence="12 15" id="KW-0067">ATP-binding</keyword>
<keyword evidence="7 15" id="KW-0963">Cytoplasm</keyword>
<dbReference type="PANTHER" id="PTHR21403:SF8">
    <property type="entry name" value="ATP PHOSPHORIBOSYLTRANSFERASE"/>
    <property type="match status" value="1"/>
</dbReference>
<keyword evidence="11 15" id="KW-0547">Nucleotide-binding</keyword>
<evidence type="ECO:0000256" key="13">
    <source>
        <dbReference type="ARBA" id="ARBA00023102"/>
    </source>
</evidence>
<comment type="pathway">
    <text evidence="3 15">Amino-acid biosynthesis; L-histidine biosynthesis; L-histidine from 5-phospho-alpha-D-ribose 1-diphosphate: step 1/9.</text>
</comment>
<dbReference type="InterPro" id="IPR013820">
    <property type="entry name" value="ATP_PRibTrfase_cat"/>
</dbReference>
<dbReference type="SUPFAM" id="SSF53850">
    <property type="entry name" value="Periplasmic binding protein-like II"/>
    <property type="match status" value="1"/>
</dbReference>
<dbReference type="Pfam" id="PF08029">
    <property type="entry name" value="HisG_C"/>
    <property type="match status" value="1"/>
</dbReference>
<dbReference type="SUPFAM" id="SSF54913">
    <property type="entry name" value="GlnB-like"/>
    <property type="match status" value="1"/>
</dbReference>
<evidence type="ECO:0000256" key="4">
    <source>
        <dbReference type="ARBA" id="ARBA00007955"/>
    </source>
</evidence>
<organism evidence="18 19">
    <name type="scientific">Raineyella fluvialis</name>
    <dbReference type="NCBI Taxonomy" id="2662261"/>
    <lineage>
        <taxon>Bacteria</taxon>
        <taxon>Bacillati</taxon>
        <taxon>Actinomycetota</taxon>
        <taxon>Actinomycetes</taxon>
        <taxon>Propionibacteriales</taxon>
        <taxon>Propionibacteriaceae</taxon>
        <taxon>Raineyella</taxon>
    </lineage>
</organism>
<feature type="domain" description="ATP phosphoribosyltransferase catalytic" evidence="16">
    <location>
        <begin position="33"/>
        <end position="184"/>
    </location>
</feature>
<dbReference type="InterPro" id="IPR001348">
    <property type="entry name" value="ATP_PRibTrfase_HisG"/>
</dbReference>
<comment type="activity regulation">
    <text evidence="15">Feedback inhibited by histidine.</text>
</comment>
<dbReference type="PROSITE" id="PS01316">
    <property type="entry name" value="ATP_P_PHORIBOSYLTR"/>
    <property type="match status" value="1"/>
</dbReference>
<comment type="similarity">
    <text evidence="4 15">Belongs to the ATP phosphoribosyltransferase family. Long subfamily.</text>
</comment>